<gene>
    <name evidence="3" type="ORF">BCR34DRAFT_600156</name>
</gene>
<dbReference type="OrthoDB" id="5365071at2759"/>
<dbReference type="EMBL" id="MCFA01000045">
    <property type="protein sequence ID" value="ORY13034.1"/>
    <property type="molecule type" value="Genomic_DNA"/>
</dbReference>
<evidence type="ECO:0000256" key="2">
    <source>
        <dbReference type="SAM" id="Phobius"/>
    </source>
</evidence>
<reference evidence="3 4" key="1">
    <citation type="submission" date="2016-07" db="EMBL/GenBank/DDBJ databases">
        <title>Pervasive Adenine N6-methylation of Active Genes in Fungi.</title>
        <authorList>
            <consortium name="DOE Joint Genome Institute"/>
            <person name="Mondo S.J."/>
            <person name="Dannebaum R.O."/>
            <person name="Kuo R.C."/>
            <person name="Labutti K."/>
            <person name="Haridas S."/>
            <person name="Kuo A."/>
            <person name="Salamov A."/>
            <person name="Ahrendt S.R."/>
            <person name="Lipzen A."/>
            <person name="Sullivan W."/>
            <person name="Andreopoulos W.B."/>
            <person name="Clum A."/>
            <person name="Lindquist E."/>
            <person name="Daum C."/>
            <person name="Ramamoorthy G.K."/>
            <person name="Gryganskyi A."/>
            <person name="Culley D."/>
            <person name="Magnuson J.K."/>
            <person name="James T.Y."/>
            <person name="O'Malley M.A."/>
            <person name="Stajich J.E."/>
            <person name="Spatafora J.W."/>
            <person name="Visel A."/>
            <person name="Grigoriev I.V."/>
        </authorList>
    </citation>
    <scope>NUCLEOTIDE SEQUENCE [LARGE SCALE GENOMIC DNA]</scope>
    <source>
        <strain evidence="3 4">CBS 115471</strain>
    </source>
</reference>
<protein>
    <submittedName>
        <fullName evidence="3">Uncharacterized protein</fullName>
    </submittedName>
</protein>
<evidence type="ECO:0000313" key="3">
    <source>
        <dbReference type="EMBL" id="ORY13034.1"/>
    </source>
</evidence>
<keyword evidence="4" id="KW-1185">Reference proteome</keyword>
<name>A0A1Y1ZS66_9PLEO</name>
<feature type="compositionally biased region" description="Acidic residues" evidence="1">
    <location>
        <begin position="56"/>
        <end position="75"/>
    </location>
</feature>
<comment type="caution">
    <text evidence="3">The sequence shown here is derived from an EMBL/GenBank/DDBJ whole genome shotgun (WGS) entry which is preliminary data.</text>
</comment>
<keyword evidence="2" id="KW-0472">Membrane</keyword>
<feature type="region of interest" description="Disordered" evidence="1">
    <location>
        <begin position="54"/>
        <end position="75"/>
    </location>
</feature>
<feature type="transmembrane region" description="Helical" evidence="2">
    <location>
        <begin position="122"/>
        <end position="143"/>
    </location>
</feature>
<sequence>MSTSPSNEIAAYFIDNIPELDLRIGQVKRSTTAYLDSYRTHQQVAISRGTLSQSDYEGEDLNTDDSMYDEPPAESDTDEQLLDLMSYAKKEVTSGLLQICKQLARVSKVLVKRRKVVYARSGILYVSNGMNPLLLFCHSVLVIDFYNSTSSIVIPGTIYHSFSSPSIRAKLARWLPAFFLDWFPLLVVSLGAFPVLTHERTRSGTTPALRRV</sequence>
<proteinExistence type="predicted"/>
<evidence type="ECO:0000256" key="1">
    <source>
        <dbReference type="SAM" id="MobiDB-lite"/>
    </source>
</evidence>
<organism evidence="3 4">
    <name type="scientific">Clohesyomyces aquaticus</name>
    <dbReference type="NCBI Taxonomy" id="1231657"/>
    <lineage>
        <taxon>Eukaryota</taxon>
        <taxon>Fungi</taxon>
        <taxon>Dikarya</taxon>
        <taxon>Ascomycota</taxon>
        <taxon>Pezizomycotina</taxon>
        <taxon>Dothideomycetes</taxon>
        <taxon>Pleosporomycetidae</taxon>
        <taxon>Pleosporales</taxon>
        <taxon>Lindgomycetaceae</taxon>
        <taxon>Clohesyomyces</taxon>
    </lineage>
</organism>
<keyword evidence="2" id="KW-1133">Transmembrane helix</keyword>
<feature type="transmembrane region" description="Helical" evidence="2">
    <location>
        <begin position="174"/>
        <end position="196"/>
    </location>
</feature>
<dbReference type="Proteomes" id="UP000193144">
    <property type="component" value="Unassembled WGS sequence"/>
</dbReference>
<accession>A0A1Y1ZS66</accession>
<dbReference type="AlphaFoldDB" id="A0A1Y1ZS66"/>
<keyword evidence="2" id="KW-0812">Transmembrane</keyword>
<evidence type="ECO:0000313" key="4">
    <source>
        <dbReference type="Proteomes" id="UP000193144"/>
    </source>
</evidence>